<gene>
    <name evidence="2" type="ORF">M404DRAFT_29806</name>
</gene>
<feature type="compositionally biased region" description="Basic and acidic residues" evidence="1">
    <location>
        <begin position="180"/>
        <end position="189"/>
    </location>
</feature>
<sequence length="207" mass="23488">MSESRLISTTGNDNEGQVVIDWTQVADDAIRYDTDDEEEVMKAKVKERKRQKVAEQARWEEQARLEAERVAREQAKAERIAWEAEEQRARKEEEKCRAEEEKEAERKHKAKADKGDEAGGEVKKVVMDPGLFELHETTVENSGCIANTLESLLDKSYSFSMAVSPSDSGSSELDSEELCEEAKWLRTHGEDEEEETEGEDEAMAKGE</sequence>
<organism evidence="2 3">
    <name type="scientific">Pisolithus tinctorius Marx 270</name>
    <dbReference type="NCBI Taxonomy" id="870435"/>
    <lineage>
        <taxon>Eukaryota</taxon>
        <taxon>Fungi</taxon>
        <taxon>Dikarya</taxon>
        <taxon>Basidiomycota</taxon>
        <taxon>Agaricomycotina</taxon>
        <taxon>Agaricomycetes</taxon>
        <taxon>Agaricomycetidae</taxon>
        <taxon>Boletales</taxon>
        <taxon>Sclerodermatineae</taxon>
        <taxon>Pisolithaceae</taxon>
        <taxon>Pisolithus</taxon>
    </lineage>
</organism>
<dbReference type="EMBL" id="KN831998">
    <property type="protein sequence ID" value="KIO00199.1"/>
    <property type="molecule type" value="Genomic_DNA"/>
</dbReference>
<dbReference type="HOGENOM" id="CLU_048923_2_0_1"/>
<dbReference type="InParanoid" id="A0A0C3NYH0"/>
<name>A0A0C3NYH0_PISTI</name>
<reference evidence="3" key="2">
    <citation type="submission" date="2015-01" db="EMBL/GenBank/DDBJ databases">
        <title>Evolutionary Origins and Diversification of the Mycorrhizal Mutualists.</title>
        <authorList>
            <consortium name="DOE Joint Genome Institute"/>
            <consortium name="Mycorrhizal Genomics Consortium"/>
            <person name="Kohler A."/>
            <person name="Kuo A."/>
            <person name="Nagy L.G."/>
            <person name="Floudas D."/>
            <person name="Copeland A."/>
            <person name="Barry K.W."/>
            <person name="Cichocki N."/>
            <person name="Veneault-Fourrey C."/>
            <person name="LaButti K."/>
            <person name="Lindquist E.A."/>
            <person name="Lipzen A."/>
            <person name="Lundell T."/>
            <person name="Morin E."/>
            <person name="Murat C."/>
            <person name="Riley R."/>
            <person name="Ohm R."/>
            <person name="Sun H."/>
            <person name="Tunlid A."/>
            <person name="Henrissat B."/>
            <person name="Grigoriev I.V."/>
            <person name="Hibbett D.S."/>
            <person name="Martin F."/>
        </authorList>
    </citation>
    <scope>NUCLEOTIDE SEQUENCE [LARGE SCALE GENOMIC DNA]</scope>
    <source>
        <strain evidence="3">Marx 270</strain>
    </source>
</reference>
<proteinExistence type="predicted"/>
<accession>A0A0C3NYH0</accession>
<reference evidence="2 3" key="1">
    <citation type="submission" date="2014-04" db="EMBL/GenBank/DDBJ databases">
        <authorList>
            <consortium name="DOE Joint Genome Institute"/>
            <person name="Kuo A."/>
            <person name="Kohler A."/>
            <person name="Costa M.D."/>
            <person name="Nagy L.G."/>
            <person name="Floudas D."/>
            <person name="Copeland A."/>
            <person name="Barry K.W."/>
            <person name="Cichocki N."/>
            <person name="Veneault-Fourrey C."/>
            <person name="LaButti K."/>
            <person name="Lindquist E.A."/>
            <person name="Lipzen A."/>
            <person name="Lundell T."/>
            <person name="Morin E."/>
            <person name="Murat C."/>
            <person name="Sun H."/>
            <person name="Tunlid A."/>
            <person name="Henrissat B."/>
            <person name="Grigoriev I.V."/>
            <person name="Hibbett D.S."/>
            <person name="Martin F."/>
            <person name="Nordberg H.P."/>
            <person name="Cantor M.N."/>
            <person name="Hua S.X."/>
        </authorList>
    </citation>
    <scope>NUCLEOTIDE SEQUENCE [LARGE SCALE GENOMIC DNA]</scope>
    <source>
        <strain evidence="2 3">Marx 270</strain>
    </source>
</reference>
<feature type="region of interest" description="Disordered" evidence="1">
    <location>
        <begin position="84"/>
        <end position="122"/>
    </location>
</feature>
<feature type="region of interest" description="Disordered" evidence="1">
    <location>
        <begin position="161"/>
        <end position="207"/>
    </location>
</feature>
<evidence type="ECO:0000313" key="3">
    <source>
        <dbReference type="Proteomes" id="UP000054217"/>
    </source>
</evidence>
<dbReference type="AlphaFoldDB" id="A0A0C3NYH0"/>
<keyword evidence="3" id="KW-1185">Reference proteome</keyword>
<evidence type="ECO:0000256" key="1">
    <source>
        <dbReference type="SAM" id="MobiDB-lite"/>
    </source>
</evidence>
<feature type="compositionally biased region" description="Acidic residues" evidence="1">
    <location>
        <begin position="190"/>
        <end position="201"/>
    </location>
</feature>
<evidence type="ECO:0000313" key="2">
    <source>
        <dbReference type="EMBL" id="KIO00199.1"/>
    </source>
</evidence>
<dbReference type="Proteomes" id="UP000054217">
    <property type="component" value="Unassembled WGS sequence"/>
</dbReference>
<protein>
    <submittedName>
        <fullName evidence="2">Uncharacterized protein</fullName>
    </submittedName>
</protein>